<evidence type="ECO:0000313" key="3">
    <source>
        <dbReference type="Proteomes" id="UP001185135"/>
    </source>
</evidence>
<feature type="compositionally biased region" description="Low complexity" evidence="1">
    <location>
        <begin position="463"/>
        <end position="497"/>
    </location>
</feature>
<name>A0AA95EEF5_9VIRU</name>
<dbReference type="Proteomes" id="UP001185135">
    <property type="component" value="Segment"/>
</dbReference>
<dbReference type="EMBL" id="ON887157">
    <property type="protein sequence ID" value="WBR14522.1"/>
    <property type="molecule type" value="Genomic_DNA"/>
</dbReference>
<reference evidence="2" key="1">
    <citation type="submission" date="2022-06" db="EMBL/GenBank/DDBJ databases">
        <authorList>
            <person name="Legendre M."/>
            <person name="Claverie J.-M."/>
            <person name="Alempic J.-M."/>
            <person name="Abergel C."/>
        </authorList>
    </citation>
    <scope>NUCLEOTIDE SEQUENCE</scope>
    <source>
        <strain evidence="2">Kuranda</strain>
    </source>
</reference>
<accession>A0AA95EEF5</accession>
<feature type="compositionally biased region" description="Acidic residues" evidence="1">
    <location>
        <begin position="37"/>
        <end position="58"/>
    </location>
</feature>
<feature type="region of interest" description="Disordered" evidence="1">
    <location>
        <begin position="107"/>
        <end position="127"/>
    </location>
</feature>
<proteinExistence type="predicted"/>
<evidence type="ECO:0000256" key="1">
    <source>
        <dbReference type="SAM" id="MobiDB-lite"/>
    </source>
</evidence>
<feature type="region of interest" description="Disordered" evidence="1">
    <location>
        <begin position="205"/>
        <end position="270"/>
    </location>
</feature>
<feature type="region of interest" description="Disordered" evidence="1">
    <location>
        <begin position="415"/>
        <end position="497"/>
    </location>
</feature>
<evidence type="ECO:0000313" key="2">
    <source>
        <dbReference type="EMBL" id="WBR14522.1"/>
    </source>
</evidence>
<gene>
    <name evidence="2" type="ORF">pkur_cds_347</name>
</gene>
<sequence>MEGNPTVFAHVDDGAHDAADIWDDQRSDLADCANADYESDDSDDTAESGDDAEGSYDDDNNKNYYDLLCTLATDGDEDGSDMVADVAYGDGSRTLACDGLATGNEDAARGDWPCSDGDNGDDNDDSAWPLQSYVAPNENQGGASGVWCAATNTLPPDVGDLLPVYDDGDDEDTEGRTIDARALSHYDPAFDLFYASLLAGISATESPSDSVVDDDSVAPARSDTATPQHAAVPSNTADPCDAERGTPLVHSDSAASTAATRGDPAHGSPHAMATEAVSLAHAPIGQANEPEIEACAHIAGGARSPTPDIAQCTVAADDEASGIYESDSDDSVASARDPSAACEAAHDVALSAEAILGLGSDADGDNNASDDVVVGDGGGIDDDEDRQMIASFDSINIPAQPDLPHVAVAPMVEGVPGPDNGPGSDVCVASADHGDAGDQAPAAGGESPPSEAATPIDLAGTLADTPVSPPVSSADPTATSSATSAPPTPSASSWWSPWSWWSGKAAPAGTASAASDARLKAPGLVLTKADLDSVKLRPVSERGPRPPVAATPDGVLGQLLGLFGGIAAASASTGAPATGVDCTRPPSVRALVAAMEGASTPLA</sequence>
<protein>
    <submittedName>
        <fullName evidence="2">Uncharacterized protein</fullName>
    </submittedName>
</protein>
<feature type="region of interest" description="Disordered" evidence="1">
    <location>
        <begin position="33"/>
        <end position="62"/>
    </location>
</feature>
<organism evidence="2 3">
    <name type="scientific">Pandoravirus kuranda</name>
    <dbReference type="NCBI Taxonomy" id="3019033"/>
    <lineage>
        <taxon>Viruses</taxon>
        <taxon>Pandoravirus</taxon>
    </lineage>
</organism>